<dbReference type="Pfam" id="PF12032">
    <property type="entry name" value="CLIP"/>
    <property type="match status" value="1"/>
</dbReference>
<sequence>MFAVISFVLALCWCVYQIESADTIIFPPTNGESHQLPVIPRSPEAPEISTAEDIHSVFDIGKRSIHSEKKAGDVCFIPATGEDGICGDLKDCPPHQKLLSYILQHGSRASKLALDVLRNAICGYIKNVPLVCCPSASRRSQKPQSKASAEPQTPILQVSTTPASAALHRYIKNVPLVCCPSASRRSQKPHSKAPAEPQAPILQVSTPASAALHSKVEGKSNDRCGFSAAFHQRVVGGNPAAIGAWPWAALFYLKENQGRQSGAVAAFCGATLIDRSGWILTAAHCFDTNPEYGAPSPGSSRSHLARQDIMPLVKTSRGSSRPHGARQDLTRVVKTCPTLYRNRLYSPGDSGGGLFLEKPESYFTVIGVTSFGYKCAVKGFPGVYTRVSHFLPWIREVQTNYRLSQE</sequence>
<evidence type="ECO:0000256" key="1">
    <source>
        <dbReference type="ARBA" id="ARBA00022670"/>
    </source>
</evidence>
<evidence type="ECO:0000313" key="6">
    <source>
        <dbReference type="EMBL" id="CAD7229299.1"/>
    </source>
</evidence>
<dbReference type="SMART" id="SM00020">
    <property type="entry name" value="Tryp_SPc"/>
    <property type="match status" value="1"/>
</dbReference>
<dbReference type="PANTHER" id="PTHR24252:SF7">
    <property type="entry name" value="HYALIN"/>
    <property type="match status" value="1"/>
</dbReference>
<proteinExistence type="predicted"/>
<evidence type="ECO:0000256" key="5">
    <source>
        <dbReference type="ARBA" id="ARBA00023157"/>
    </source>
</evidence>
<gene>
    <name evidence="6" type="ORF">CTOB1V02_LOCUS7172</name>
</gene>
<dbReference type="SUPFAM" id="SSF50494">
    <property type="entry name" value="Trypsin-like serine proteases"/>
    <property type="match status" value="1"/>
</dbReference>
<dbReference type="GO" id="GO:0006508">
    <property type="term" value="P:proteolysis"/>
    <property type="evidence" value="ECO:0007669"/>
    <property type="project" value="UniProtKB-KW"/>
</dbReference>
<accession>A0A7R8ZMC4</accession>
<protein>
    <submittedName>
        <fullName evidence="6">Uncharacterized protein</fullName>
    </submittedName>
</protein>
<dbReference type="PROSITE" id="PS51888">
    <property type="entry name" value="CLIP"/>
    <property type="match status" value="1"/>
</dbReference>
<dbReference type="OrthoDB" id="6329218at2759"/>
<dbReference type="EMBL" id="OB661983">
    <property type="protein sequence ID" value="CAD7229299.1"/>
    <property type="molecule type" value="Genomic_DNA"/>
</dbReference>
<dbReference type="Pfam" id="PF00089">
    <property type="entry name" value="Trypsin"/>
    <property type="match status" value="2"/>
</dbReference>
<keyword evidence="5" id="KW-1015">Disulfide bond</keyword>
<dbReference type="Gene3D" id="3.30.1640.30">
    <property type="match status" value="1"/>
</dbReference>
<evidence type="ECO:0000256" key="4">
    <source>
        <dbReference type="ARBA" id="ARBA00022825"/>
    </source>
</evidence>
<dbReference type="Gene3D" id="2.40.10.10">
    <property type="entry name" value="Trypsin-like serine proteases"/>
    <property type="match status" value="2"/>
</dbReference>
<evidence type="ECO:0000256" key="2">
    <source>
        <dbReference type="ARBA" id="ARBA00022729"/>
    </source>
</evidence>
<dbReference type="AlphaFoldDB" id="A0A7R8ZMC4"/>
<dbReference type="InterPro" id="IPR038565">
    <property type="entry name" value="CLIP_sf"/>
</dbReference>
<dbReference type="InterPro" id="IPR018114">
    <property type="entry name" value="TRYPSIN_HIS"/>
</dbReference>
<dbReference type="InterPro" id="IPR001254">
    <property type="entry name" value="Trypsin_dom"/>
</dbReference>
<dbReference type="GO" id="GO:0004252">
    <property type="term" value="F:serine-type endopeptidase activity"/>
    <property type="evidence" value="ECO:0007669"/>
    <property type="project" value="InterPro"/>
</dbReference>
<dbReference type="PROSITE" id="PS50240">
    <property type="entry name" value="TRYPSIN_DOM"/>
    <property type="match status" value="1"/>
</dbReference>
<dbReference type="InterPro" id="IPR009003">
    <property type="entry name" value="Peptidase_S1_PA"/>
</dbReference>
<keyword evidence="4" id="KW-0720">Serine protease</keyword>
<dbReference type="PANTHER" id="PTHR24252">
    <property type="entry name" value="ACROSIN-RELATED"/>
    <property type="match status" value="1"/>
</dbReference>
<dbReference type="InterPro" id="IPR022700">
    <property type="entry name" value="CLIP"/>
</dbReference>
<evidence type="ECO:0000256" key="3">
    <source>
        <dbReference type="ARBA" id="ARBA00022801"/>
    </source>
</evidence>
<dbReference type="PROSITE" id="PS00134">
    <property type="entry name" value="TRYPSIN_HIS"/>
    <property type="match status" value="1"/>
</dbReference>
<name>A0A7R8ZMC4_9CRUS</name>
<keyword evidence="1" id="KW-0645">Protease</keyword>
<keyword evidence="3" id="KW-0378">Hydrolase</keyword>
<dbReference type="InterPro" id="IPR043504">
    <property type="entry name" value="Peptidase_S1_PA_chymotrypsin"/>
</dbReference>
<organism evidence="6">
    <name type="scientific">Cyprideis torosa</name>
    <dbReference type="NCBI Taxonomy" id="163714"/>
    <lineage>
        <taxon>Eukaryota</taxon>
        <taxon>Metazoa</taxon>
        <taxon>Ecdysozoa</taxon>
        <taxon>Arthropoda</taxon>
        <taxon>Crustacea</taxon>
        <taxon>Oligostraca</taxon>
        <taxon>Ostracoda</taxon>
        <taxon>Podocopa</taxon>
        <taxon>Podocopida</taxon>
        <taxon>Cytherocopina</taxon>
        <taxon>Cytheroidea</taxon>
        <taxon>Cytherideidae</taxon>
        <taxon>Cyprideis</taxon>
    </lineage>
</organism>
<reference evidence="6" key="1">
    <citation type="submission" date="2020-11" db="EMBL/GenBank/DDBJ databases">
        <authorList>
            <person name="Tran Van P."/>
        </authorList>
    </citation>
    <scope>NUCLEOTIDE SEQUENCE</scope>
</reference>
<keyword evidence="2" id="KW-0732">Signal</keyword>